<evidence type="ECO:0000313" key="5">
    <source>
        <dbReference type="Proteomes" id="UP001174909"/>
    </source>
</evidence>
<protein>
    <recommendedName>
        <fullName evidence="2">Protein THEM6</fullName>
    </recommendedName>
</protein>
<dbReference type="EMBL" id="CASHTH010000131">
    <property type="protein sequence ID" value="CAI7991887.1"/>
    <property type="molecule type" value="Genomic_DNA"/>
</dbReference>
<comment type="caution">
    <text evidence="4">The sequence shown here is derived from an EMBL/GenBank/DDBJ whole genome shotgun (WGS) entry which is preliminary data.</text>
</comment>
<dbReference type="Gene3D" id="3.10.129.10">
    <property type="entry name" value="Hotdog Thioesterase"/>
    <property type="match status" value="1"/>
</dbReference>
<gene>
    <name evidence="4" type="ORF">GBAR_LOCUS847</name>
</gene>
<organism evidence="4 5">
    <name type="scientific">Geodia barretti</name>
    <name type="common">Barrett's horny sponge</name>
    <dbReference type="NCBI Taxonomy" id="519541"/>
    <lineage>
        <taxon>Eukaryota</taxon>
        <taxon>Metazoa</taxon>
        <taxon>Porifera</taxon>
        <taxon>Demospongiae</taxon>
        <taxon>Heteroscleromorpha</taxon>
        <taxon>Tetractinellida</taxon>
        <taxon>Astrophorina</taxon>
        <taxon>Geodiidae</taxon>
        <taxon>Geodia</taxon>
    </lineage>
</organism>
<dbReference type="AlphaFoldDB" id="A0AA35VTP5"/>
<comment type="similarity">
    <text evidence="1">Belongs to the THEM6 family.</text>
</comment>
<sequence>MERNRGSVGRRRSKEELFAPYDLDGIVLPSDLDHMLHMNNSKYLREMDFGRVGMFFERGVYAAVLRNGGSFSLAAHCLRYRRSLIAFPEVCATDKGAVLGRRRRVRGTADGAEKRRVCVRHKPGEVGSPRYDCVFGHGDVAGRRDEDGESAISSRRGELERQHRRFQ</sequence>
<evidence type="ECO:0000256" key="2">
    <source>
        <dbReference type="ARBA" id="ARBA00041112"/>
    </source>
</evidence>
<dbReference type="SUPFAM" id="SSF54637">
    <property type="entry name" value="Thioesterase/thiol ester dehydrase-isomerase"/>
    <property type="match status" value="1"/>
</dbReference>
<reference evidence="4" key="1">
    <citation type="submission" date="2023-03" db="EMBL/GenBank/DDBJ databases">
        <authorList>
            <person name="Steffen K."/>
            <person name="Cardenas P."/>
        </authorList>
    </citation>
    <scope>NUCLEOTIDE SEQUENCE</scope>
</reference>
<keyword evidence="5" id="KW-1185">Reference proteome</keyword>
<dbReference type="InterPro" id="IPR051490">
    <property type="entry name" value="THEM6_lcsJ_thioesterase"/>
</dbReference>
<feature type="region of interest" description="Disordered" evidence="3">
    <location>
        <begin position="144"/>
        <end position="167"/>
    </location>
</feature>
<accession>A0AA35VTP5</accession>
<proteinExistence type="inferred from homology"/>
<dbReference type="Proteomes" id="UP001174909">
    <property type="component" value="Unassembled WGS sequence"/>
</dbReference>
<dbReference type="PANTHER" id="PTHR12475:SF4">
    <property type="entry name" value="PROTEIN THEM6"/>
    <property type="match status" value="1"/>
</dbReference>
<name>A0AA35VTP5_GEOBA</name>
<dbReference type="Pfam" id="PF13279">
    <property type="entry name" value="4HBT_2"/>
    <property type="match status" value="1"/>
</dbReference>
<evidence type="ECO:0000313" key="4">
    <source>
        <dbReference type="EMBL" id="CAI7991887.1"/>
    </source>
</evidence>
<evidence type="ECO:0000256" key="1">
    <source>
        <dbReference type="ARBA" id="ARBA00038228"/>
    </source>
</evidence>
<dbReference type="InterPro" id="IPR029069">
    <property type="entry name" value="HotDog_dom_sf"/>
</dbReference>
<dbReference type="PANTHER" id="PTHR12475">
    <property type="match status" value="1"/>
</dbReference>
<evidence type="ECO:0000256" key="3">
    <source>
        <dbReference type="SAM" id="MobiDB-lite"/>
    </source>
</evidence>